<accession>A0A1C3ZCD2</accession>
<dbReference type="STRING" id="1798183.GA0061080_100419"/>
<dbReference type="PANTHER" id="PTHR13778">
    <property type="entry name" value="GLYCOSYLTRANSFERASE 8 DOMAIN-CONTAINING PROTEIN"/>
    <property type="match status" value="1"/>
</dbReference>
<dbReference type="InterPro" id="IPR029044">
    <property type="entry name" value="Nucleotide-diphossugar_trans"/>
</dbReference>
<keyword evidence="5" id="KW-1185">Reference proteome</keyword>
<proteinExistence type="predicted"/>
<protein>
    <submittedName>
        <fullName evidence="4">Lipopolysaccharide biosynthesis protein, LPS:glycosyltransferase</fullName>
    </submittedName>
</protein>
<organism evidence="4 5">
    <name type="scientific">Gilliamella intestini</name>
    <dbReference type="NCBI Taxonomy" id="1798183"/>
    <lineage>
        <taxon>Bacteria</taxon>
        <taxon>Pseudomonadati</taxon>
        <taxon>Pseudomonadota</taxon>
        <taxon>Gammaproteobacteria</taxon>
        <taxon>Orbales</taxon>
        <taxon>Orbaceae</taxon>
        <taxon>Gilliamella</taxon>
    </lineage>
</organism>
<dbReference type="Proteomes" id="UP000199698">
    <property type="component" value="Unassembled WGS sequence"/>
</dbReference>
<dbReference type="PANTHER" id="PTHR13778:SF47">
    <property type="entry name" value="LIPOPOLYSACCHARIDE 1,3-GALACTOSYLTRANSFERASE"/>
    <property type="match status" value="1"/>
</dbReference>
<dbReference type="CDD" id="cd04194">
    <property type="entry name" value="GT8_A4GalT_like"/>
    <property type="match status" value="1"/>
</dbReference>
<dbReference type="SUPFAM" id="SSF53448">
    <property type="entry name" value="Nucleotide-diphospho-sugar transferases"/>
    <property type="match status" value="1"/>
</dbReference>
<dbReference type="Gene3D" id="3.90.550.10">
    <property type="entry name" value="Spore Coat Polysaccharide Biosynthesis Protein SpsA, Chain A"/>
    <property type="match status" value="1"/>
</dbReference>
<dbReference type="InterPro" id="IPR050748">
    <property type="entry name" value="Glycosyltrans_8_dom-fam"/>
</dbReference>
<dbReference type="InterPro" id="IPR002495">
    <property type="entry name" value="Glyco_trans_8"/>
</dbReference>
<gene>
    <name evidence="4" type="ORF">GA0061080_100419</name>
</gene>
<dbReference type="AlphaFoldDB" id="A0A1C3ZCD2"/>
<dbReference type="GO" id="GO:0016757">
    <property type="term" value="F:glycosyltransferase activity"/>
    <property type="evidence" value="ECO:0007669"/>
    <property type="project" value="UniProtKB-KW"/>
</dbReference>
<evidence type="ECO:0000313" key="5">
    <source>
        <dbReference type="Proteomes" id="UP000199698"/>
    </source>
</evidence>
<keyword evidence="3" id="KW-0479">Metal-binding</keyword>
<name>A0A1C3ZCD2_9GAMM</name>
<dbReference type="OrthoDB" id="9807549at2"/>
<sequence>MDKSIDIAYCTDSNYLEHVGVSITSIILNNMHNNIHFHVFLYDVTTEEQEKLQQLSSSITLYSIPTDELYKYSDTQNNKIQHINRSMYIRLSVPRLLHGIVDKFIYLDADVLCFADISPILNTNIDSVICAVTPDSLDKQNMLKNKERLELTSDCYFNSGFLYINVDNWMKFDTENKTNKILLSLEQKELIYPDQDALNMVLQHQVLFIDPNWNYLFTWMDDKQKETFFYNKNTLPYIVHFTGARKMWYQEHTGLAQNIYCFYKHFTPWANNPLESYKHKMRINDYRIYAKNNMKEKKFATALKYYLLYLVYKFKN</sequence>
<dbReference type="EMBL" id="FMBA01000004">
    <property type="protein sequence ID" value="SCB79958.1"/>
    <property type="molecule type" value="Genomic_DNA"/>
</dbReference>
<evidence type="ECO:0000256" key="1">
    <source>
        <dbReference type="ARBA" id="ARBA00022676"/>
    </source>
</evidence>
<evidence type="ECO:0000256" key="3">
    <source>
        <dbReference type="ARBA" id="ARBA00022723"/>
    </source>
</evidence>
<dbReference type="Pfam" id="PF01501">
    <property type="entry name" value="Glyco_transf_8"/>
    <property type="match status" value="1"/>
</dbReference>
<evidence type="ECO:0000313" key="4">
    <source>
        <dbReference type="EMBL" id="SCB79958.1"/>
    </source>
</evidence>
<reference evidence="5" key="1">
    <citation type="submission" date="2016-08" db="EMBL/GenBank/DDBJ databases">
        <authorList>
            <person name="Varghese N."/>
            <person name="Submissions Spin"/>
        </authorList>
    </citation>
    <scope>NUCLEOTIDE SEQUENCE [LARGE SCALE GENOMIC DNA]</scope>
    <source>
        <strain evidence="5">R-53144</strain>
    </source>
</reference>
<dbReference type="RefSeq" id="WP_091119941.1">
    <property type="nucleotide sequence ID" value="NZ_FMBA01000004.1"/>
</dbReference>
<keyword evidence="1" id="KW-0328">Glycosyltransferase</keyword>
<dbReference type="GO" id="GO:0046872">
    <property type="term" value="F:metal ion binding"/>
    <property type="evidence" value="ECO:0007669"/>
    <property type="project" value="UniProtKB-KW"/>
</dbReference>
<keyword evidence="2 4" id="KW-0808">Transferase</keyword>
<evidence type="ECO:0000256" key="2">
    <source>
        <dbReference type="ARBA" id="ARBA00022679"/>
    </source>
</evidence>